<dbReference type="InterPro" id="IPR009051">
    <property type="entry name" value="Helical_ferredxn"/>
</dbReference>
<sequence>MSNTVRVQPDLKFIQELQQVGGESLKKCYQCATCSVACPLSPADDPYPRKEMVWAQWGLKDRLLNDIDIWLCHNCGTCSDLCPRGAKPGDLLAALRNMAYRNLAKPSIIGTWMSSSKYLPILFAIPALIYLAIWSIMAGKLGTAFPLFVVDGHELKVAAEGAIIYGGLFPGDYTIDPIFGAVFLFMVFAFAGGISNLLKSFKSTPKTYIVGRGPEPSFLSCLIDTLKNEVALHSRFVNCGEDEKDKERVKGHLFVFYAFIALMIVTGVVAFGHWFGAWFLQHILGLEGGLAGLIAWAGHTPMPLWSPVKLLANAGAVALVIGLTKLTSRRSALDASKSVSNWYDWYLIAVIWGIAITGIGSEIFRLIGQKMLAYPTYYLHLVFVFMLLAYLPWSKLGHVVYRTVALAYARKIGRLPMGARN</sequence>
<dbReference type="Pfam" id="PF13183">
    <property type="entry name" value="Fer4_8"/>
    <property type="match status" value="1"/>
</dbReference>
<accession>A0A239AAA5</accession>
<dbReference type="EMBL" id="FZOC01000003">
    <property type="protein sequence ID" value="SNR92567.1"/>
    <property type="molecule type" value="Genomic_DNA"/>
</dbReference>
<dbReference type="PROSITE" id="PS51379">
    <property type="entry name" value="4FE4S_FER_2"/>
    <property type="match status" value="1"/>
</dbReference>
<feature type="domain" description="4Fe-4S ferredoxin-type" evidence="7">
    <location>
        <begin position="61"/>
        <end position="86"/>
    </location>
</feature>
<dbReference type="OrthoDB" id="9794954at2"/>
<dbReference type="InterPro" id="IPR017900">
    <property type="entry name" value="4Fe4S_Fe_S_CS"/>
</dbReference>
<reference evidence="8 9" key="1">
    <citation type="submission" date="2017-06" db="EMBL/GenBank/DDBJ databases">
        <authorList>
            <person name="Kim H.J."/>
            <person name="Triplett B.A."/>
        </authorList>
    </citation>
    <scope>NUCLEOTIDE SEQUENCE [LARGE SCALE GENOMIC DNA]</scope>
    <source>
        <strain evidence="8 9">DSM 13116</strain>
    </source>
</reference>
<evidence type="ECO:0000313" key="8">
    <source>
        <dbReference type="EMBL" id="SNR92567.1"/>
    </source>
</evidence>
<dbReference type="InterPro" id="IPR036197">
    <property type="entry name" value="NarG-like_sf"/>
</dbReference>
<evidence type="ECO:0000256" key="4">
    <source>
        <dbReference type="ARBA" id="ARBA00023004"/>
    </source>
</evidence>
<feature type="transmembrane region" description="Helical" evidence="6">
    <location>
        <begin position="346"/>
        <end position="364"/>
    </location>
</feature>
<keyword evidence="3" id="KW-0560">Oxidoreductase</keyword>
<feature type="transmembrane region" description="Helical" evidence="6">
    <location>
        <begin position="376"/>
        <end position="393"/>
    </location>
</feature>
<feature type="transmembrane region" description="Helical" evidence="6">
    <location>
        <begin position="118"/>
        <end position="137"/>
    </location>
</feature>
<dbReference type="RefSeq" id="WP_089274157.1">
    <property type="nucleotide sequence ID" value="NZ_FZOC01000003.1"/>
</dbReference>
<keyword evidence="9" id="KW-1185">Reference proteome</keyword>
<dbReference type="AlphaFoldDB" id="A0A239AAA5"/>
<feature type="transmembrane region" description="Helical" evidence="6">
    <location>
        <begin position="310"/>
        <end position="326"/>
    </location>
</feature>
<dbReference type="SUPFAM" id="SSF103501">
    <property type="entry name" value="Respiratory nitrate reductase 1 gamma chain"/>
    <property type="match status" value="1"/>
</dbReference>
<name>A0A239AAA5_9BACT</name>
<keyword evidence="2" id="KW-0479">Metal-binding</keyword>
<dbReference type="PANTHER" id="PTHR43255">
    <property type="entry name" value="IRON-SULFUR-BINDING OXIDOREDUCTASE FADF-RELATED-RELATED"/>
    <property type="match status" value="1"/>
</dbReference>
<keyword evidence="5" id="KW-0411">Iron-sulfur</keyword>
<evidence type="ECO:0000256" key="1">
    <source>
        <dbReference type="ARBA" id="ARBA00022485"/>
    </source>
</evidence>
<keyword evidence="6" id="KW-0812">Transmembrane</keyword>
<dbReference type="InterPro" id="IPR051460">
    <property type="entry name" value="HdrC_iron-sulfur_subunit"/>
</dbReference>
<evidence type="ECO:0000313" key="9">
    <source>
        <dbReference type="Proteomes" id="UP000198324"/>
    </source>
</evidence>
<evidence type="ECO:0000256" key="2">
    <source>
        <dbReference type="ARBA" id="ARBA00022723"/>
    </source>
</evidence>
<dbReference type="NCBIfam" id="NF038018">
    <property type="entry name" value="qmoC"/>
    <property type="match status" value="1"/>
</dbReference>
<dbReference type="Gene3D" id="1.10.1060.10">
    <property type="entry name" value="Alpha-helical ferredoxin"/>
    <property type="match status" value="1"/>
</dbReference>
<keyword evidence="1" id="KW-0004">4Fe-4S</keyword>
<dbReference type="Gene3D" id="1.20.950.20">
    <property type="entry name" value="Transmembrane di-heme cytochromes, Chain C"/>
    <property type="match status" value="1"/>
</dbReference>
<dbReference type="InterPro" id="IPR017896">
    <property type="entry name" value="4Fe4S_Fe-S-bd"/>
</dbReference>
<proteinExistence type="predicted"/>
<dbReference type="GO" id="GO:0016491">
    <property type="term" value="F:oxidoreductase activity"/>
    <property type="evidence" value="ECO:0007669"/>
    <property type="project" value="UniProtKB-KW"/>
</dbReference>
<dbReference type="PROSITE" id="PS00198">
    <property type="entry name" value="4FE4S_FER_1"/>
    <property type="match status" value="1"/>
</dbReference>
<dbReference type="PANTHER" id="PTHR43255:SF1">
    <property type="entry name" value="IRON-SULFUR-BINDING OXIDOREDUCTASE FADF-RELATED"/>
    <property type="match status" value="1"/>
</dbReference>
<protein>
    <submittedName>
        <fullName evidence="8">Putative adenylylsulfate reductase-associated electron transfer protein QmoC</fullName>
    </submittedName>
</protein>
<dbReference type="SUPFAM" id="SSF46548">
    <property type="entry name" value="alpha-helical ferredoxin"/>
    <property type="match status" value="1"/>
</dbReference>
<evidence type="ECO:0000259" key="7">
    <source>
        <dbReference type="PROSITE" id="PS51379"/>
    </source>
</evidence>
<keyword evidence="4" id="KW-0408">Iron</keyword>
<gene>
    <name evidence="8" type="ORF">SAMN04488503_1958</name>
</gene>
<organism evidence="8 9">
    <name type="scientific">Humidesulfovibrio mexicanus</name>
    <dbReference type="NCBI Taxonomy" id="147047"/>
    <lineage>
        <taxon>Bacteria</taxon>
        <taxon>Pseudomonadati</taxon>
        <taxon>Thermodesulfobacteriota</taxon>
        <taxon>Desulfovibrionia</taxon>
        <taxon>Desulfovibrionales</taxon>
        <taxon>Desulfovibrionaceae</taxon>
        <taxon>Humidesulfovibrio</taxon>
    </lineage>
</organism>
<keyword evidence="6" id="KW-1133">Transmembrane helix</keyword>
<evidence type="ECO:0000256" key="6">
    <source>
        <dbReference type="SAM" id="Phobius"/>
    </source>
</evidence>
<dbReference type="GO" id="GO:0005886">
    <property type="term" value="C:plasma membrane"/>
    <property type="evidence" value="ECO:0007669"/>
    <property type="project" value="TreeGrafter"/>
</dbReference>
<feature type="transmembrane region" description="Helical" evidence="6">
    <location>
        <begin position="253"/>
        <end position="272"/>
    </location>
</feature>
<evidence type="ECO:0000256" key="5">
    <source>
        <dbReference type="ARBA" id="ARBA00023014"/>
    </source>
</evidence>
<feature type="transmembrane region" description="Helical" evidence="6">
    <location>
        <begin position="178"/>
        <end position="198"/>
    </location>
</feature>
<dbReference type="GO" id="GO:0051539">
    <property type="term" value="F:4 iron, 4 sulfur cluster binding"/>
    <property type="evidence" value="ECO:0007669"/>
    <property type="project" value="UniProtKB-KW"/>
</dbReference>
<keyword evidence="6" id="KW-0472">Membrane</keyword>
<evidence type="ECO:0000256" key="3">
    <source>
        <dbReference type="ARBA" id="ARBA00023002"/>
    </source>
</evidence>
<dbReference type="GO" id="GO:0046872">
    <property type="term" value="F:metal ion binding"/>
    <property type="evidence" value="ECO:0007669"/>
    <property type="project" value="UniProtKB-KW"/>
</dbReference>
<dbReference type="Proteomes" id="UP000198324">
    <property type="component" value="Unassembled WGS sequence"/>
</dbReference>